<feature type="domain" description="Inner membrane protein YgaP-like transmembrane" evidence="2">
    <location>
        <begin position="4"/>
        <end position="55"/>
    </location>
</feature>
<dbReference type="Pfam" id="PF11127">
    <property type="entry name" value="YgaP-like_TM"/>
    <property type="match status" value="1"/>
</dbReference>
<evidence type="ECO:0000313" key="4">
    <source>
        <dbReference type="Proteomes" id="UP000035900"/>
    </source>
</evidence>
<dbReference type="Proteomes" id="UP000035900">
    <property type="component" value="Unassembled WGS sequence"/>
</dbReference>
<dbReference type="AlphaFoldDB" id="A0A0J7LNC8"/>
<evidence type="ECO:0000313" key="3">
    <source>
        <dbReference type="EMBL" id="KMQ70560.1"/>
    </source>
</evidence>
<protein>
    <recommendedName>
        <fullName evidence="2">Inner membrane protein YgaP-like transmembrane domain-containing protein</fullName>
    </recommendedName>
</protein>
<accession>A0A0J7LNC8</accession>
<dbReference type="OrthoDB" id="9799383at2"/>
<evidence type="ECO:0000256" key="1">
    <source>
        <dbReference type="SAM" id="Phobius"/>
    </source>
</evidence>
<organism evidence="3 4">
    <name type="scientific">Chryseobacterium koreense CCUG 49689</name>
    <dbReference type="NCBI Taxonomy" id="1304281"/>
    <lineage>
        <taxon>Bacteria</taxon>
        <taxon>Pseudomonadati</taxon>
        <taxon>Bacteroidota</taxon>
        <taxon>Flavobacteriia</taxon>
        <taxon>Flavobacteriales</taxon>
        <taxon>Weeksellaceae</taxon>
        <taxon>Chryseobacterium group</taxon>
        <taxon>Chryseobacterium</taxon>
    </lineage>
</organism>
<gene>
    <name evidence="3" type="ORF">ACM44_11595</name>
</gene>
<dbReference type="RefSeq" id="WP_048500206.1">
    <property type="nucleotide sequence ID" value="NZ_LFNG01000016.1"/>
</dbReference>
<feature type="transmembrane region" description="Helical" evidence="1">
    <location>
        <begin position="29"/>
        <end position="50"/>
    </location>
</feature>
<keyword evidence="1" id="KW-0812">Transmembrane</keyword>
<reference evidence="3 4" key="1">
    <citation type="journal article" date="2004" name="Int. J. Syst. Evol. Microbiol.">
        <title>Kaistella koreensis gen. nov., sp. nov., a novel member of the Chryseobacterium-Bergeyella-Riemerella branch.</title>
        <authorList>
            <person name="Kim M.K."/>
            <person name="Im W.T."/>
            <person name="Shin Y.K."/>
            <person name="Lim J.H."/>
            <person name="Kim S.H."/>
            <person name="Lee B.C."/>
            <person name="Park M.Y."/>
            <person name="Lee K.Y."/>
            <person name="Lee S.T."/>
        </authorList>
    </citation>
    <scope>NUCLEOTIDE SEQUENCE [LARGE SCALE GENOMIC DNA]</scope>
    <source>
        <strain evidence="3 4">CCUG 49689</strain>
    </source>
</reference>
<dbReference type="InterPro" id="IPR021309">
    <property type="entry name" value="YgaP-like_TM"/>
</dbReference>
<dbReference type="STRING" id="1304281.ACM44_11595"/>
<dbReference type="EMBL" id="LFNG01000016">
    <property type="protein sequence ID" value="KMQ70560.1"/>
    <property type="molecule type" value="Genomic_DNA"/>
</dbReference>
<dbReference type="PATRIC" id="fig|1304281.5.peg.2488"/>
<name>A0A0J7LNC8_9FLAO</name>
<keyword evidence="4" id="KW-1185">Reference proteome</keyword>
<evidence type="ECO:0000259" key="2">
    <source>
        <dbReference type="Pfam" id="PF11127"/>
    </source>
</evidence>
<feature type="transmembrane region" description="Helical" evidence="1">
    <location>
        <begin position="5"/>
        <end position="23"/>
    </location>
</feature>
<dbReference type="Gene3D" id="6.10.140.1340">
    <property type="match status" value="1"/>
</dbReference>
<proteinExistence type="predicted"/>
<keyword evidence="1" id="KW-1133">Transmembrane helix</keyword>
<comment type="caution">
    <text evidence="3">The sequence shown here is derived from an EMBL/GenBank/DDBJ whole genome shotgun (WGS) entry which is preliminary data.</text>
</comment>
<sequence length="68" mass="7471">MKTRIIHAVAGTMILASLLLGIFVHQNWFYLTGFVGLNLLQSSFTNWCLLGNILAKVGLNDDQGSCKC</sequence>
<keyword evidence="1" id="KW-0472">Membrane</keyword>